<protein>
    <submittedName>
        <fullName evidence="6">Succinylglutamate desuccinylase/aspartoacylase family protein</fullName>
    </submittedName>
</protein>
<evidence type="ECO:0000313" key="6">
    <source>
        <dbReference type="EMBL" id="WQH02443.1"/>
    </source>
</evidence>
<organism evidence="6 7">
    <name type="scientific">Duganella zoogloeoides</name>
    <dbReference type="NCBI Taxonomy" id="75659"/>
    <lineage>
        <taxon>Bacteria</taxon>
        <taxon>Pseudomonadati</taxon>
        <taxon>Pseudomonadota</taxon>
        <taxon>Betaproteobacteria</taxon>
        <taxon>Burkholderiales</taxon>
        <taxon>Oxalobacteraceae</taxon>
        <taxon>Telluria group</taxon>
        <taxon>Duganella</taxon>
    </lineage>
</organism>
<dbReference type="PANTHER" id="PTHR15162:SF7">
    <property type="entry name" value="SUCCINYLGLUTAMATE DESUCCINYLASE"/>
    <property type="match status" value="1"/>
</dbReference>
<keyword evidence="3" id="KW-0378">Hydrolase</keyword>
<evidence type="ECO:0000256" key="4">
    <source>
        <dbReference type="ARBA" id="ARBA00022833"/>
    </source>
</evidence>
<name>A0ABZ0XRV5_9BURK</name>
<evidence type="ECO:0000256" key="3">
    <source>
        <dbReference type="ARBA" id="ARBA00022801"/>
    </source>
</evidence>
<evidence type="ECO:0000259" key="5">
    <source>
        <dbReference type="Pfam" id="PF24827"/>
    </source>
</evidence>
<dbReference type="Pfam" id="PF24827">
    <property type="entry name" value="AstE_AspA_cat"/>
    <property type="match status" value="1"/>
</dbReference>
<dbReference type="PANTHER" id="PTHR15162">
    <property type="entry name" value="ASPARTOACYLASE"/>
    <property type="match status" value="1"/>
</dbReference>
<dbReference type="SUPFAM" id="SSF53187">
    <property type="entry name" value="Zn-dependent exopeptidases"/>
    <property type="match status" value="1"/>
</dbReference>
<dbReference type="GeneID" id="43161793"/>
<feature type="domain" description="Succinylglutamate desuccinylase/Aspartoacylase catalytic" evidence="5">
    <location>
        <begin position="21"/>
        <end position="119"/>
    </location>
</feature>
<keyword evidence="2" id="KW-0479">Metal-binding</keyword>
<gene>
    <name evidence="6" type="ORF">SR858_15305</name>
</gene>
<keyword evidence="4" id="KW-0862">Zinc</keyword>
<dbReference type="RefSeq" id="WP_019919872.1">
    <property type="nucleotide sequence ID" value="NZ_CP140152.1"/>
</dbReference>
<evidence type="ECO:0000256" key="2">
    <source>
        <dbReference type="ARBA" id="ARBA00022723"/>
    </source>
</evidence>
<dbReference type="Gene3D" id="3.40.630.10">
    <property type="entry name" value="Zn peptidases"/>
    <property type="match status" value="1"/>
</dbReference>
<dbReference type="Proteomes" id="UP001326110">
    <property type="component" value="Chromosome"/>
</dbReference>
<dbReference type="InterPro" id="IPR055438">
    <property type="entry name" value="AstE_AspA_cat"/>
</dbReference>
<proteinExistence type="predicted"/>
<accession>A0ABZ0XRV5</accession>
<dbReference type="EMBL" id="CP140152">
    <property type="protein sequence ID" value="WQH02443.1"/>
    <property type="molecule type" value="Genomic_DNA"/>
</dbReference>
<keyword evidence="7" id="KW-1185">Reference proteome</keyword>
<dbReference type="InterPro" id="IPR050178">
    <property type="entry name" value="AspA/AstE_fam"/>
</dbReference>
<reference evidence="6 7" key="1">
    <citation type="submission" date="2023-11" db="EMBL/GenBank/DDBJ databases">
        <title>MicrobeMod: A computational toolkit for identifying prokaryotic methylation and restriction-modification with nanopore sequencing.</title>
        <authorList>
            <person name="Crits-Christoph A."/>
            <person name="Kang S.C."/>
            <person name="Lee H."/>
            <person name="Ostrov N."/>
        </authorList>
    </citation>
    <scope>NUCLEOTIDE SEQUENCE [LARGE SCALE GENOMIC DNA]</scope>
    <source>
        <strain evidence="6 7">ATCC 25935</strain>
    </source>
</reference>
<evidence type="ECO:0000313" key="7">
    <source>
        <dbReference type="Proteomes" id="UP001326110"/>
    </source>
</evidence>
<sequence length="324" mass="35733">MTRTLPTRFQIPQCHEFGGEPGPRLMVTGAIHGNERCGTEAITRVMAELDSGTLSLRSGLVTFVPIANPLAYANSTRNGDRNLNRHLFPTSTPQDYEDHLANWLCPLLAQHDVLLDLHSFNAPGEPFVMVGPRNNDGPREPFQHAQQERALARRLGVHRFVDGWLRTYGDGVLRRVPDPQQQQTELRFGVGTTEYMRSTGGYALTLECGQHDDPQASEVAYRAIRNTLAFLGLIDAPSPPAIAPDQMQALSMVAVIDKIWADDNFTRPWSSFDAVAKGEQIGVHADGTPVLAPFDGRILFPDSAAVAGGEWYYLARENGDFCLP</sequence>
<evidence type="ECO:0000256" key="1">
    <source>
        <dbReference type="ARBA" id="ARBA00001947"/>
    </source>
</evidence>
<comment type="cofactor">
    <cofactor evidence="1">
        <name>Zn(2+)</name>
        <dbReference type="ChEBI" id="CHEBI:29105"/>
    </cofactor>
</comment>